<protein>
    <recommendedName>
        <fullName evidence="6">KEOPS complex Pcc1-like subunit</fullName>
    </recommendedName>
</protein>
<dbReference type="NCBIfam" id="NF011470">
    <property type="entry name" value="PRK14887.1"/>
    <property type="match status" value="1"/>
</dbReference>
<dbReference type="EMBL" id="CP016070">
    <property type="protein sequence ID" value="AOW80422.1"/>
    <property type="molecule type" value="Genomic_DNA"/>
</dbReference>
<dbReference type="OrthoDB" id="107316at2157"/>
<comment type="similarity">
    <text evidence="1">Belongs to the CTAG/PCC1 family.</text>
</comment>
<evidence type="ECO:0000313" key="2">
    <source>
        <dbReference type="EMBL" id="AOW80422.1"/>
    </source>
</evidence>
<accession>A0A1J1ADC1</accession>
<evidence type="ECO:0000313" key="4">
    <source>
        <dbReference type="Proteomes" id="UP000185608"/>
    </source>
</evidence>
<keyword evidence="5" id="KW-1185">Reference proteome</keyword>
<dbReference type="EMBL" id="CP016804">
    <property type="protein sequence ID" value="APE95760.1"/>
    <property type="molecule type" value="Genomic_DNA"/>
</dbReference>
<dbReference type="Proteomes" id="UP000185608">
    <property type="component" value="Chromosome"/>
</dbReference>
<gene>
    <name evidence="3" type="ORF">HSR6_1316</name>
    <name evidence="2" type="ORF">HTSR_1244</name>
</gene>
<dbReference type="KEGG" id="hhsr:HSR6_1316"/>
<dbReference type="Proteomes" id="UP000186165">
    <property type="component" value="Chromosome"/>
</dbReference>
<dbReference type="Pfam" id="PF09341">
    <property type="entry name" value="Pcc1"/>
    <property type="match status" value="1"/>
</dbReference>
<dbReference type="GeneID" id="30417845"/>
<dbReference type="STRING" id="1873524.HSR6_1316"/>
<proteinExistence type="inferred from homology"/>
<dbReference type="InterPro" id="IPR015419">
    <property type="entry name" value="CTAG/Pcc1"/>
</dbReference>
<reference evidence="5" key="2">
    <citation type="submission" date="2016-08" db="EMBL/GenBank/DDBJ databases">
        <title>Discovery of first anaerobic lithoheterotrophic haloarchae widely represented in hypersaline habitats.</title>
        <authorList>
            <person name="Sorokin D.Y."/>
            <person name="Kublanov I.V."/>
            <person name="Roman P."/>
            <person name="Sinninghe Damste J.S."/>
            <person name="Golyshin P.N."/>
            <person name="Rojo D."/>
            <person name="Ciordia S."/>
            <person name="Mena Md.C."/>
            <person name="Ferrer M."/>
            <person name="Smedile F."/>
            <person name="Messina E."/>
            <person name="La Cono V."/>
            <person name="Yakimov M.M."/>
        </authorList>
    </citation>
    <scope>NUCLEOTIDE SEQUENCE [LARGE SCALE GENOMIC DNA]</scope>
    <source>
        <strain evidence="5">HSR6</strain>
    </source>
</reference>
<organism evidence="2 4">
    <name type="scientific">Halodesulfurarchaeum formicicum</name>
    <dbReference type="NCBI Taxonomy" id="1873524"/>
    <lineage>
        <taxon>Archaea</taxon>
        <taxon>Methanobacteriati</taxon>
        <taxon>Methanobacteriota</taxon>
        <taxon>Stenosarchaea group</taxon>
        <taxon>Halobacteria</taxon>
        <taxon>Halobacteriales</taxon>
        <taxon>Halobacteriaceae</taxon>
        <taxon>Halodesulfurarchaeum</taxon>
    </lineage>
</organism>
<reference evidence="2 4" key="1">
    <citation type="submission" date="2016-06" db="EMBL/GenBank/DDBJ databases">
        <title>Discovery of anaerobic lithoheterotrophic haloarchaeon capable of sulfur respiration by hydrogen and formate.</title>
        <authorList>
            <person name="Sorokin D.Y."/>
            <person name="Kublanov I.V."/>
            <person name="Roman P."/>
            <person name="Sinninghe Damste J.S."/>
            <person name="Golyshin P.N."/>
            <person name="Rojo D."/>
            <person name="Ciordia S."/>
            <person name="Mena Md.C."/>
            <person name="Ferrer M."/>
            <person name="Smedile F."/>
            <person name="Messina E."/>
            <person name="La Cono V."/>
            <person name="Yakimov M.M."/>
        </authorList>
    </citation>
    <scope>NUCLEOTIDE SEQUENCE [LARGE SCALE GENOMIC DNA]</scope>
    <source>
        <strain evidence="2 4">HTSR1</strain>
    </source>
</reference>
<evidence type="ECO:0000313" key="3">
    <source>
        <dbReference type="EMBL" id="APE95760.1"/>
    </source>
</evidence>
<name>A0A1D8S4Z5_9EURY</name>
<dbReference type="KEGG" id="halh:HTSR_1244"/>
<reference evidence="3" key="3">
    <citation type="journal article" date="2017" name="ISME J.">
        <title>Discovery of anaerobic lithoheterotrophic haloarchaea, ubiquitous in hypersaline habitats.</title>
        <authorList>
            <person name="Sorokin D.Y."/>
            <person name="Messina E."/>
            <person name="Smedile F."/>
            <person name="Roman P."/>
            <person name="Damste J.S.S."/>
            <person name="Ciordia S."/>
            <person name="Mena M.C."/>
            <person name="Ferrer M."/>
            <person name="Golyshin P.N."/>
            <person name="Kublanov I.V."/>
            <person name="Samarov N.I."/>
            <person name="Toshchakov S.V."/>
            <person name="La Cono V."/>
            <person name="Yakimov M.M."/>
        </authorList>
    </citation>
    <scope>NUCLEOTIDE SEQUENCE</scope>
    <source>
        <strain evidence="3">HSR6</strain>
    </source>
</reference>
<dbReference type="RefSeq" id="WP_070365111.1">
    <property type="nucleotide sequence ID" value="NZ_CP016070.1"/>
</dbReference>
<sequence>MTRHATIRSTVPDPETIAEAIAPDNTDQIETAVDENEVQTTIERETTAGLRSTADDYAMNLSVAIEVAATANRHDTNERSDPTNT</sequence>
<evidence type="ECO:0008006" key="6">
    <source>
        <dbReference type="Google" id="ProtNLM"/>
    </source>
</evidence>
<dbReference type="AlphaFoldDB" id="A0A1D8S4Z5"/>
<evidence type="ECO:0000256" key="1">
    <source>
        <dbReference type="ARBA" id="ARBA00007073"/>
    </source>
</evidence>
<accession>A0A1D8S4Z5</accession>
<evidence type="ECO:0000313" key="5">
    <source>
        <dbReference type="Proteomes" id="UP000186165"/>
    </source>
</evidence>